<evidence type="ECO:0000256" key="2">
    <source>
        <dbReference type="SAM" id="MobiDB-lite"/>
    </source>
</evidence>
<comment type="caution">
    <text evidence="3">The sequence shown here is derived from an EMBL/GenBank/DDBJ whole genome shotgun (WGS) entry which is preliminary data.</text>
</comment>
<feature type="region of interest" description="Disordered" evidence="2">
    <location>
        <begin position="291"/>
        <end position="324"/>
    </location>
</feature>
<sequence length="417" mass="46745">MEGNNPPNNGFNPLHHEQHDQYMNRGLNFQARIHNTRPRQNHIPKATTICAACNMVGHGLRHCSQSSPDGFVHGCPQCNSRHFYDTCTRRIQAQDWYLLGYGRDGLPPIRTGIDIRFLPQFNAHEDPARPHTATFAREHRYNPNDYAYAPAGSMHAERAQRIRDPAWENPEAIPREEICVSDQELQRERNSFTRRAVSGGRGPANQFVPAPAPAPAPAPQPAIDHATLKRILDITADKDRLTAENQKLMAQIDQLMAQNQILVTETQSLRAQKDQVIAERDTQAQELAMNVLSARQPPSVAKRPATDDGPESDGEIEEYSKRKKQKLLERQKKLADRVTKAPTTTVVNIPTVRSRRVTDTVPAGSSTTPQQSNRREDHRHHKFNATSSGSSNQPTNSQVNSVENDTIMQDVASTPDN</sequence>
<proteinExistence type="predicted"/>
<feature type="compositionally biased region" description="Polar residues" evidence="2">
    <location>
        <begin position="384"/>
        <end position="417"/>
    </location>
</feature>
<reference evidence="3 4" key="1">
    <citation type="submission" date="2024-06" db="EMBL/GenBank/DDBJ databases">
        <title>Complete genome of Phlyctema vagabunda strain 19-DSS-EL-015.</title>
        <authorList>
            <person name="Fiorenzani C."/>
        </authorList>
    </citation>
    <scope>NUCLEOTIDE SEQUENCE [LARGE SCALE GENOMIC DNA]</scope>
    <source>
        <strain evidence="3 4">19-DSS-EL-015</strain>
    </source>
</reference>
<accession>A0ABR4PCP3</accession>
<evidence type="ECO:0000256" key="1">
    <source>
        <dbReference type="SAM" id="Coils"/>
    </source>
</evidence>
<feature type="compositionally biased region" description="Polar residues" evidence="2">
    <location>
        <begin position="363"/>
        <end position="372"/>
    </location>
</feature>
<evidence type="ECO:0008006" key="5">
    <source>
        <dbReference type="Google" id="ProtNLM"/>
    </source>
</evidence>
<dbReference type="Proteomes" id="UP001629113">
    <property type="component" value="Unassembled WGS sequence"/>
</dbReference>
<dbReference type="EMBL" id="JBFCZG010000006">
    <property type="protein sequence ID" value="KAL3421093.1"/>
    <property type="molecule type" value="Genomic_DNA"/>
</dbReference>
<evidence type="ECO:0000313" key="4">
    <source>
        <dbReference type="Proteomes" id="UP001629113"/>
    </source>
</evidence>
<gene>
    <name evidence="3" type="ORF">PVAG01_07538</name>
</gene>
<organism evidence="3 4">
    <name type="scientific">Phlyctema vagabunda</name>
    <dbReference type="NCBI Taxonomy" id="108571"/>
    <lineage>
        <taxon>Eukaryota</taxon>
        <taxon>Fungi</taxon>
        <taxon>Dikarya</taxon>
        <taxon>Ascomycota</taxon>
        <taxon>Pezizomycotina</taxon>
        <taxon>Leotiomycetes</taxon>
        <taxon>Helotiales</taxon>
        <taxon>Dermateaceae</taxon>
        <taxon>Phlyctema</taxon>
    </lineage>
</organism>
<name>A0ABR4PCP3_9HELO</name>
<feature type="coiled-coil region" evidence="1">
    <location>
        <begin position="231"/>
        <end position="265"/>
    </location>
</feature>
<keyword evidence="1" id="KW-0175">Coiled coil</keyword>
<feature type="region of interest" description="Disordered" evidence="2">
    <location>
        <begin position="346"/>
        <end position="417"/>
    </location>
</feature>
<protein>
    <recommendedName>
        <fullName evidence="5">Gag protein</fullName>
    </recommendedName>
</protein>
<evidence type="ECO:0000313" key="3">
    <source>
        <dbReference type="EMBL" id="KAL3421093.1"/>
    </source>
</evidence>
<feature type="compositionally biased region" description="Acidic residues" evidence="2">
    <location>
        <begin position="308"/>
        <end position="317"/>
    </location>
</feature>
<keyword evidence="4" id="KW-1185">Reference proteome</keyword>